<dbReference type="SUPFAM" id="SSF161084">
    <property type="entry name" value="MAPEG domain-like"/>
    <property type="match status" value="1"/>
</dbReference>
<dbReference type="EMBL" id="JBHSWG010000001">
    <property type="protein sequence ID" value="MFC6760239.1"/>
    <property type="molecule type" value="Genomic_DNA"/>
</dbReference>
<keyword evidence="3 5" id="KW-1133">Transmembrane helix</keyword>
<evidence type="ECO:0000256" key="5">
    <source>
        <dbReference type="SAM" id="Phobius"/>
    </source>
</evidence>
<name>A0ABW2B3S7_9RHOB</name>
<accession>A0ABW2B3S7</accession>
<dbReference type="Proteomes" id="UP001596353">
    <property type="component" value="Unassembled WGS sequence"/>
</dbReference>
<keyword evidence="2 5" id="KW-0812">Transmembrane</keyword>
<evidence type="ECO:0000256" key="3">
    <source>
        <dbReference type="ARBA" id="ARBA00022989"/>
    </source>
</evidence>
<evidence type="ECO:0000256" key="2">
    <source>
        <dbReference type="ARBA" id="ARBA00022692"/>
    </source>
</evidence>
<evidence type="ECO:0000313" key="7">
    <source>
        <dbReference type="Proteomes" id="UP001596353"/>
    </source>
</evidence>
<sequence>MSVAVTALYTACMALLFLILSARVILYRRANRISLGDVGDKALIKRMRAQANCGEYAPIGLMLLLVSELSGAPALALHLMGMTLLAGRFLHAVGFSATPQKMILRQLGMAMTLAMILFSALGLIGHALF</sequence>
<dbReference type="PANTHER" id="PTHR35814:SF1">
    <property type="entry name" value="GLUTATHIONE S-TRANSFERASE-RELATED"/>
    <property type="match status" value="1"/>
</dbReference>
<dbReference type="Pfam" id="PF01124">
    <property type="entry name" value="MAPEG"/>
    <property type="match status" value="1"/>
</dbReference>
<dbReference type="Gene3D" id="1.20.120.550">
    <property type="entry name" value="Membrane associated eicosanoid/glutathione metabolism-like domain"/>
    <property type="match status" value="1"/>
</dbReference>
<evidence type="ECO:0000313" key="6">
    <source>
        <dbReference type="EMBL" id="MFC6760239.1"/>
    </source>
</evidence>
<protein>
    <submittedName>
        <fullName evidence="6">MAPEG family protein</fullName>
    </submittedName>
</protein>
<comment type="subcellular location">
    <subcellularLocation>
        <location evidence="1">Membrane</location>
    </subcellularLocation>
</comment>
<keyword evidence="4 5" id="KW-0472">Membrane</keyword>
<feature type="transmembrane region" description="Helical" evidence="5">
    <location>
        <begin position="107"/>
        <end position="128"/>
    </location>
</feature>
<evidence type="ECO:0000256" key="4">
    <source>
        <dbReference type="ARBA" id="ARBA00023136"/>
    </source>
</evidence>
<dbReference type="InterPro" id="IPR001129">
    <property type="entry name" value="Membr-assoc_MAPEG"/>
</dbReference>
<organism evidence="6 7">
    <name type="scientific">Sulfitobacter porphyrae</name>
    <dbReference type="NCBI Taxonomy" id="1246864"/>
    <lineage>
        <taxon>Bacteria</taxon>
        <taxon>Pseudomonadati</taxon>
        <taxon>Pseudomonadota</taxon>
        <taxon>Alphaproteobacteria</taxon>
        <taxon>Rhodobacterales</taxon>
        <taxon>Roseobacteraceae</taxon>
        <taxon>Sulfitobacter</taxon>
    </lineage>
</organism>
<proteinExistence type="predicted"/>
<gene>
    <name evidence="6" type="ORF">ACFQFQ_13260</name>
</gene>
<evidence type="ECO:0000256" key="1">
    <source>
        <dbReference type="ARBA" id="ARBA00004370"/>
    </source>
</evidence>
<feature type="transmembrane region" description="Helical" evidence="5">
    <location>
        <begin position="6"/>
        <end position="26"/>
    </location>
</feature>
<dbReference type="PANTHER" id="PTHR35814">
    <property type="match status" value="1"/>
</dbReference>
<dbReference type="InterPro" id="IPR023352">
    <property type="entry name" value="MAPEG-like_dom_sf"/>
</dbReference>
<reference evidence="7" key="1">
    <citation type="journal article" date="2019" name="Int. J. Syst. Evol. Microbiol.">
        <title>The Global Catalogue of Microorganisms (GCM) 10K type strain sequencing project: providing services to taxonomists for standard genome sequencing and annotation.</title>
        <authorList>
            <consortium name="The Broad Institute Genomics Platform"/>
            <consortium name="The Broad Institute Genome Sequencing Center for Infectious Disease"/>
            <person name="Wu L."/>
            <person name="Ma J."/>
        </authorList>
    </citation>
    <scope>NUCLEOTIDE SEQUENCE [LARGE SCALE GENOMIC DNA]</scope>
    <source>
        <strain evidence="7">CCUG 66188</strain>
    </source>
</reference>
<comment type="caution">
    <text evidence="6">The sequence shown here is derived from an EMBL/GenBank/DDBJ whole genome shotgun (WGS) entry which is preliminary data.</text>
</comment>
<keyword evidence="7" id="KW-1185">Reference proteome</keyword>